<evidence type="ECO:0000313" key="12">
    <source>
        <dbReference type="EMBL" id="EYU39903.1"/>
    </source>
</evidence>
<dbReference type="EMBL" id="KI630437">
    <property type="protein sequence ID" value="EYU39903.1"/>
    <property type="molecule type" value="Genomic_DNA"/>
</dbReference>
<dbReference type="Gene3D" id="3.60.40.10">
    <property type="entry name" value="PPM-type phosphatase domain"/>
    <property type="match status" value="1"/>
</dbReference>
<protein>
    <recommendedName>
        <fullName evidence="3">protein-serine/threonine phosphatase</fullName>
        <ecNumber evidence="3">3.1.3.16</ecNumber>
    </recommendedName>
</protein>
<dbReference type="GO" id="GO:0004722">
    <property type="term" value="F:protein serine/threonine phosphatase activity"/>
    <property type="evidence" value="ECO:0000318"/>
    <property type="project" value="GO_Central"/>
</dbReference>
<evidence type="ECO:0000256" key="3">
    <source>
        <dbReference type="ARBA" id="ARBA00013081"/>
    </source>
</evidence>
<comment type="cofactor">
    <cofactor evidence="1">
        <name>Mn(2+)</name>
        <dbReference type="ChEBI" id="CHEBI:29035"/>
    </cofactor>
</comment>
<keyword evidence="4" id="KW-0479">Metal-binding</keyword>
<dbReference type="AlphaFoldDB" id="A0A022RJI1"/>
<reference evidence="12 13" key="1">
    <citation type="journal article" date="2013" name="Proc. Natl. Acad. Sci. U.S.A.">
        <title>Fine-scale variation in meiotic recombination in Mimulus inferred from population shotgun sequencing.</title>
        <authorList>
            <person name="Hellsten U."/>
            <person name="Wright K.M."/>
            <person name="Jenkins J."/>
            <person name="Shu S."/>
            <person name="Yuan Y."/>
            <person name="Wessler S.R."/>
            <person name="Schmutz J."/>
            <person name="Willis J.H."/>
            <person name="Rokhsar D.S."/>
        </authorList>
    </citation>
    <scope>NUCLEOTIDE SEQUENCE [LARGE SCALE GENOMIC DNA]</scope>
    <source>
        <strain evidence="13">cv. DUN x IM62</strain>
    </source>
</reference>
<evidence type="ECO:0000256" key="4">
    <source>
        <dbReference type="ARBA" id="ARBA00022723"/>
    </source>
</evidence>
<keyword evidence="13" id="KW-1185">Reference proteome</keyword>
<dbReference type="PROSITE" id="PS51746">
    <property type="entry name" value="PPM_2"/>
    <property type="match status" value="1"/>
</dbReference>
<feature type="domain" description="PPM-type phosphatase" evidence="11">
    <location>
        <begin position="40"/>
        <end position="343"/>
    </location>
</feature>
<evidence type="ECO:0000259" key="11">
    <source>
        <dbReference type="PROSITE" id="PS51746"/>
    </source>
</evidence>
<evidence type="ECO:0000256" key="5">
    <source>
        <dbReference type="ARBA" id="ARBA00022801"/>
    </source>
</evidence>
<keyword evidence="7 9" id="KW-0904">Protein phosphatase</keyword>
<dbReference type="InterPro" id="IPR036457">
    <property type="entry name" value="PPM-type-like_dom_sf"/>
</dbReference>
<dbReference type="PANTHER" id="PTHR47992">
    <property type="entry name" value="PROTEIN PHOSPHATASE"/>
    <property type="match status" value="1"/>
</dbReference>
<dbReference type="PROSITE" id="PS01032">
    <property type="entry name" value="PPM_1"/>
    <property type="match status" value="1"/>
</dbReference>
<proteinExistence type="inferred from homology"/>
<dbReference type="InterPro" id="IPR000222">
    <property type="entry name" value="PP2C_BS"/>
</dbReference>
<dbReference type="EC" id="3.1.3.16" evidence="3"/>
<dbReference type="GO" id="GO:0046872">
    <property type="term" value="F:metal ion binding"/>
    <property type="evidence" value="ECO:0007669"/>
    <property type="project" value="UniProtKB-KW"/>
</dbReference>
<evidence type="ECO:0000256" key="2">
    <source>
        <dbReference type="ARBA" id="ARBA00001946"/>
    </source>
</evidence>
<organism evidence="12 13">
    <name type="scientific">Erythranthe guttata</name>
    <name type="common">Yellow monkey flower</name>
    <name type="synonym">Mimulus guttatus</name>
    <dbReference type="NCBI Taxonomy" id="4155"/>
    <lineage>
        <taxon>Eukaryota</taxon>
        <taxon>Viridiplantae</taxon>
        <taxon>Streptophyta</taxon>
        <taxon>Embryophyta</taxon>
        <taxon>Tracheophyta</taxon>
        <taxon>Spermatophyta</taxon>
        <taxon>Magnoliopsida</taxon>
        <taxon>eudicotyledons</taxon>
        <taxon>Gunneridae</taxon>
        <taxon>Pentapetalae</taxon>
        <taxon>asterids</taxon>
        <taxon>lamiids</taxon>
        <taxon>Lamiales</taxon>
        <taxon>Phrymaceae</taxon>
        <taxon>Erythranthe</taxon>
    </lineage>
</organism>
<dbReference type="InterPro" id="IPR015655">
    <property type="entry name" value="PP2C"/>
</dbReference>
<feature type="region of interest" description="Disordered" evidence="10">
    <location>
        <begin position="354"/>
        <end position="471"/>
    </location>
</feature>
<dbReference type="SUPFAM" id="SSF81606">
    <property type="entry name" value="PP2C-like"/>
    <property type="match status" value="1"/>
</dbReference>
<keyword evidence="6" id="KW-0460">Magnesium</keyword>
<accession>A0A022RJI1</accession>
<dbReference type="eggNOG" id="KOG0700">
    <property type="taxonomic scope" value="Eukaryota"/>
</dbReference>
<evidence type="ECO:0000313" key="13">
    <source>
        <dbReference type="Proteomes" id="UP000030748"/>
    </source>
</evidence>
<evidence type="ECO:0000256" key="10">
    <source>
        <dbReference type="SAM" id="MobiDB-lite"/>
    </source>
</evidence>
<dbReference type="STRING" id="4155.A0A022RJI1"/>
<dbReference type="Pfam" id="PF00481">
    <property type="entry name" value="PP2C"/>
    <property type="match status" value="1"/>
</dbReference>
<dbReference type="InterPro" id="IPR001932">
    <property type="entry name" value="PPM-type_phosphatase-like_dom"/>
</dbReference>
<evidence type="ECO:0000256" key="8">
    <source>
        <dbReference type="ARBA" id="ARBA00023211"/>
    </source>
</evidence>
<keyword evidence="8" id="KW-0464">Manganese</keyword>
<dbReference type="GO" id="GO:1902531">
    <property type="term" value="P:regulation of intracellular signal transduction"/>
    <property type="evidence" value="ECO:0000318"/>
    <property type="project" value="GO_Central"/>
</dbReference>
<dbReference type="Proteomes" id="UP000030748">
    <property type="component" value="Unassembled WGS sequence"/>
</dbReference>
<comment type="cofactor">
    <cofactor evidence="2">
        <name>Mg(2+)</name>
        <dbReference type="ChEBI" id="CHEBI:18420"/>
    </cofactor>
</comment>
<comment type="similarity">
    <text evidence="9">Belongs to the PP2C family.</text>
</comment>
<evidence type="ECO:0000256" key="1">
    <source>
        <dbReference type="ARBA" id="ARBA00001936"/>
    </source>
</evidence>
<dbReference type="CDD" id="cd00143">
    <property type="entry name" value="PP2Cc"/>
    <property type="match status" value="1"/>
</dbReference>
<evidence type="ECO:0000256" key="9">
    <source>
        <dbReference type="RuleBase" id="RU003465"/>
    </source>
</evidence>
<sequence length="471" mass="49956">MVNWLRKFLVCLGKAHDANAGTRAEDYPENIWSEDLVRHSSGECSMAMVRGNKHVEDRCHVVVTPAGTFFGVYDGHGGSAASQFVLDHLHTNFTRILQEAGGVMSDEVLRNAFSETENEFIELIRKQFSLMPAIAAIGSCVLVGVLWGKDLYLANLGDCRAVMGGLMEGQIWRERAMTVDHNARSSDIRKELQEAHPDVPDVVLKRGVWRVKGNLQVTRSIGDAYLKFPEFSLNTISRYKIKKPIVRPVVRADPEITKTVLHKDDRFIVFATDGLWDELSNTAVDLIVRGEPRPGIARTLIRRALEVAATKNKMTYEQLKRLDEGQRDRRPIHDDMTVIVVFFDQAAPGEEPMVSYTLGNAGPSSNPGAGPSSSSTGASSSSNAGPSSNPGAGASSSSNAGASSSSNAGPSSNPGAGASSSSNAGASSSSNAGASSSSNAGPSSNPGAGPSSSSNAGASSSSNAGIVLYYH</sequence>
<dbReference type="SMART" id="SM00332">
    <property type="entry name" value="PP2Cc"/>
    <property type="match status" value="1"/>
</dbReference>
<gene>
    <name evidence="12" type="ORF">MIMGU_mgv1a026992mg</name>
</gene>
<feature type="compositionally biased region" description="Low complexity" evidence="10">
    <location>
        <begin position="359"/>
        <end position="465"/>
    </location>
</feature>
<evidence type="ECO:0000256" key="7">
    <source>
        <dbReference type="ARBA" id="ARBA00022912"/>
    </source>
</evidence>
<evidence type="ECO:0000256" key="6">
    <source>
        <dbReference type="ARBA" id="ARBA00022842"/>
    </source>
</evidence>
<name>A0A022RJI1_ERYGU</name>
<keyword evidence="5 9" id="KW-0378">Hydrolase</keyword>